<dbReference type="GO" id="GO:0004386">
    <property type="term" value="F:helicase activity"/>
    <property type="evidence" value="ECO:0007669"/>
    <property type="project" value="UniProtKB-KW"/>
</dbReference>
<protein>
    <submittedName>
        <fullName evidence="2">HrpA-like helicase</fullName>
    </submittedName>
</protein>
<reference evidence="2" key="1">
    <citation type="submission" date="2013-05" db="EMBL/GenBank/DDBJ databases">
        <title>Genome assembly of Cystobacter fuscus DSM 2262.</title>
        <authorList>
            <person name="Sharma G."/>
            <person name="Khatri I."/>
            <person name="Kaur C."/>
            <person name="Mayilraj S."/>
            <person name="Subramanian S."/>
        </authorList>
    </citation>
    <scope>NUCLEOTIDE SEQUENCE [LARGE SCALE GENOMIC DNA]</scope>
    <source>
        <strain evidence="2">DSM 2262</strain>
    </source>
</reference>
<accession>S9P1H9</accession>
<feature type="region of interest" description="Disordered" evidence="1">
    <location>
        <begin position="74"/>
        <end position="99"/>
    </location>
</feature>
<dbReference type="RefSeq" id="WP_002627461.1">
    <property type="nucleotide sequence ID" value="NZ_ANAH02000064.1"/>
</dbReference>
<dbReference type="AlphaFoldDB" id="S9P1H9"/>
<proteinExistence type="predicted"/>
<comment type="caution">
    <text evidence="2">The sequence shown here is derived from an EMBL/GenBank/DDBJ whole genome shotgun (WGS) entry which is preliminary data.</text>
</comment>
<keyword evidence="3" id="KW-1185">Reference proteome</keyword>
<evidence type="ECO:0000256" key="1">
    <source>
        <dbReference type="SAM" id="MobiDB-lite"/>
    </source>
</evidence>
<evidence type="ECO:0000313" key="3">
    <source>
        <dbReference type="Proteomes" id="UP000011682"/>
    </source>
</evidence>
<dbReference type="eggNOG" id="COG1643">
    <property type="taxonomic scope" value="Bacteria"/>
</dbReference>
<name>S9P1H9_CYSF2</name>
<feature type="compositionally biased region" description="Basic residues" evidence="1">
    <location>
        <begin position="89"/>
        <end position="99"/>
    </location>
</feature>
<gene>
    <name evidence="2" type="ORF">D187_006735</name>
</gene>
<evidence type="ECO:0000313" key="2">
    <source>
        <dbReference type="EMBL" id="EPX56981.1"/>
    </source>
</evidence>
<dbReference type="Proteomes" id="UP000011682">
    <property type="component" value="Unassembled WGS sequence"/>
</dbReference>
<sequence length="99" mass="11176">MELDYEVEQDEEGAPVGVVRLHLPEKLARTLVEEELPLFDRPVRFIVGRGRRGAVRADSLLDLQELLDMPWMPDELEAARDTGGGGRTGRGRGARRPRR</sequence>
<organism evidence="2 3">
    <name type="scientific">Cystobacter fuscus (strain ATCC 25194 / DSM 2262 / NBRC 100088 / M29)</name>
    <dbReference type="NCBI Taxonomy" id="1242864"/>
    <lineage>
        <taxon>Bacteria</taxon>
        <taxon>Pseudomonadati</taxon>
        <taxon>Myxococcota</taxon>
        <taxon>Myxococcia</taxon>
        <taxon>Myxococcales</taxon>
        <taxon>Cystobacterineae</taxon>
        <taxon>Archangiaceae</taxon>
        <taxon>Cystobacter</taxon>
    </lineage>
</organism>
<dbReference type="EMBL" id="ANAH02000064">
    <property type="protein sequence ID" value="EPX56981.1"/>
    <property type="molecule type" value="Genomic_DNA"/>
</dbReference>